<dbReference type="PANTHER" id="PTHR24138">
    <property type="entry name" value="INTRACELLLAR PHOSPHOLIPASE A FAMILY"/>
    <property type="match status" value="1"/>
</dbReference>
<keyword evidence="1 2" id="KW-0443">Lipid metabolism</keyword>
<keyword evidence="5" id="KW-1185">Reference proteome</keyword>
<protein>
    <submittedName>
        <fullName evidence="4">Patatin-like phospholipase/acyl hydrolase</fullName>
    </submittedName>
</protein>
<evidence type="ECO:0000256" key="2">
    <source>
        <dbReference type="PROSITE-ProRule" id="PRU01161"/>
    </source>
</evidence>
<gene>
    <name evidence="4" type="ORF">C7959_1411</name>
</gene>
<reference evidence="4 5" key="1">
    <citation type="submission" date="2019-03" db="EMBL/GenBank/DDBJ databases">
        <title>Subsurface microbial communities from deep shales in Ohio and West Virginia, USA.</title>
        <authorList>
            <person name="Wrighton K."/>
        </authorList>
    </citation>
    <scope>NUCLEOTIDE SEQUENCE [LARGE SCALE GENOMIC DNA]</scope>
    <source>
        <strain evidence="4 5">MSL 6dP</strain>
    </source>
</reference>
<dbReference type="Gene3D" id="3.40.1090.10">
    <property type="entry name" value="Cytosolic phospholipase A2 catalytic domain"/>
    <property type="match status" value="1"/>
</dbReference>
<dbReference type="Proteomes" id="UP000295832">
    <property type="component" value="Unassembled WGS sequence"/>
</dbReference>
<dbReference type="InterPro" id="IPR002641">
    <property type="entry name" value="PNPLA_dom"/>
</dbReference>
<dbReference type="InterPro" id="IPR047156">
    <property type="entry name" value="Teg/CotR/CapV-like"/>
</dbReference>
<dbReference type="GO" id="GO:0016787">
    <property type="term" value="F:hydrolase activity"/>
    <property type="evidence" value="ECO:0007669"/>
    <property type="project" value="UniProtKB-UniRule"/>
</dbReference>
<dbReference type="InterPro" id="IPR016035">
    <property type="entry name" value="Acyl_Trfase/lysoPLipase"/>
</dbReference>
<dbReference type="PANTHER" id="PTHR24138:SF10">
    <property type="entry name" value="PHOSPHOLIPASE A2"/>
    <property type="match status" value="1"/>
</dbReference>
<comment type="caution">
    <text evidence="4">The sequence shown here is derived from an EMBL/GenBank/DDBJ whole genome shotgun (WGS) entry which is preliminary data.</text>
</comment>
<feature type="domain" description="PNPLA" evidence="3">
    <location>
        <begin position="10"/>
        <end position="184"/>
    </location>
</feature>
<dbReference type="PROSITE" id="PS51635">
    <property type="entry name" value="PNPLA"/>
    <property type="match status" value="1"/>
</dbReference>
<organism evidence="4 5">
    <name type="scientific">Orenia marismortui</name>
    <dbReference type="NCBI Taxonomy" id="46469"/>
    <lineage>
        <taxon>Bacteria</taxon>
        <taxon>Bacillati</taxon>
        <taxon>Bacillota</taxon>
        <taxon>Clostridia</taxon>
        <taxon>Halanaerobiales</taxon>
        <taxon>Halobacteroidaceae</taxon>
        <taxon>Orenia</taxon>
    </lineage>
</organism>
<feature type="active site" description="Proton acceptor" evidence="2">
    <location>
        <position position="171"/>
    </location>
</feature>
<evidence type="ECO:0000259" key="3">
    <source>
        <dbReference type="PROSITE" id="PS51635"/>
    </source>
</evidence>
<sequence>MTIISKYRIISFDGGGVKGVLTARLLKRLAEEIPELLELTDLYAGTSTGSFIALALAYGKTAKEVVNMYSLENLESIFSFPRINLLIPRYDNDNLKTILNNIFPQELTLKGLNKKVVIPSFKIFNDKYNNWCPTFFNNFPNSENANTRVLDVALASSAAPSYFPSHNNYIDGGVVINNPSTSALAFAKDSQAGDQMLDNISLLSIGTGFSNNKITEDTENWGIIQWTFNPFSPTSFPLLEILLDGATEVDVYFLSQLLGNNYFRLNPTLVNHIDLDDYEKVPDLIELAEKEDLTPVINWIKENWL</sequence>
<evidence type="ECO:0000256" key="1">
    <source>
        <dbReference type="ARBA" id="ARBA00023098"/>
    </source>
</evidence>
<proteinExistence type="predicted"/>
<feature type="short sequence motif" description="GXGXXG" evidence="2">
    <location>
        <begin position="14"/>
        <end position="19"/>
    </location>
</feature>
<dbReference type="GO" id="GO:0016042">
    <property type="term" value="P:lipid catabolic process"/>
    <property type="evidence" value="ECO:0007669"/>
    <property type="project" value="UniProtKB-UniRule"/>
</dbReference>
<keyword evidence="2 4" id="KW-0378">Hydrolase</keyword>
<feature type="short sequence motif" description="GXSXG" evidence="2">
    <location>
        <begin position="45"/>
        <end position="49"/>
    </location>
</feature>
<evidence type="ECO:0000313" key="4">
    <source>
        <dbReference type="EMBL" id="TDX46442.1"/>
    </source>
</evidence>
<dbReference type="EMBL" id="SOEG01000041">
    <property type="protein sequence ID" value="TDX46442.1"/>
    <property type="molecule type" value="Genomic_DNA"/>
</dbReference>
<name>A0A4R8GLA2_9FIRM</name>
<dbReference type="RefSeq" id="WP_166668011.1">
    <property type="nucleotide sequence ID" value="NZ_SOEG01000041.1"/>
</dbReference>
<accession>A0A4R8GLA2</accession>
<feature type="short sequence motif" description="DGA/G" evidence="2">
    <location>
        <begin position="171"/>
        <end position="173"/>
    </location>
</feature>
<feature type="active site" description="Nucleophile" evidence="2">
    <location>
        <position position="47"/>
    </location>
</feature>
<keyword evidence="2" id="KW-0442">Lipid degradation</keyword>
<dbReference type="STRING" id="926561.GCA_000379025_02459"/>
<dbReference type="SUPFAM" id="SSF52151">
    <property type="entry name" value="FabD/lysophospholipase-like"/>
    <property type="match status" value="1"/>
</dbReference>
<evidence type="ECO:0000313" key="5">
    <source>
        <dbReference type="Proteomes" id="UP000295832"/>
    </source>
</evidence>
<dbReference type="AlphaFoldDB" id="A0A4R8GLA2"/>
<dbReference type="Pfam" id="PF01734">
    <property type="entry name" value="Patatin"/>
    <property type="match status" value="1"/>
</dbReference>